<dbReference type="Proteomes" id="UP000583800">
    <property type="component" value="Unassembled WGS sequence"/>
</dbReference>
<dbReference type="Gene3D" id="3.75.10.10">
    <property type="entry name" value="L-arginine/glycine Amidinotransferase, Chain A"/>
    <property type="match status" value="1"/>
</dbReference>
<proteinExistence type="predicted"/>
<dbReference type="EMBL" id="JACHJB010000001">
    <property type="protein sequence ID" value="MBB6344513.1"/>
    <property type="molecule type" value="Genomic_DNA"/>
</dbReference>
<accession>A0A7X0BXN9</accession>
<comment type="caution">
    <text evidence="1">The sequence shown here is derived from an EMBL/GenBank/DDBJ whole genome shotgun (WGS) entry which is preliminary data.</text>
</comment>
<sequence>MSGIALVRKPGPRVADGLVTYLRRDPVDPGLALRQHDAYVAALDAAGWRPVYAA</sequence>
<evidence type="ECO:0000313" key="1">
    <source>
        <dbReference type="EMBL" id="MBB6344513.1"/>
    </source>
</evidence>
<keyword evidence="2" id="KW-1185">Reference proteome</keyword>
<reference evidence="1 2" key="1">
    <citation type="submission" date="2020-08" db="EMBL/GenBank/DDBJ databases">
        <title>Sequencing the genomes of 1000 actinobacteria strains.</title>
        <authorList>
            <person name="Klenk H.-P."/>
        </authorList>
    </citation>
    <scope>NUCLEOTIDE SEQUENCE [LARGE SCALE GENOMIC DNA]</scope>
    <source>
        <strain evidence="1 2">DSM 45913</strain>
    </source>
</reference>
<gene>
    <name evidence="1" type="ORF">FHU36_001022</name>
</gene>
<evidence type="ECO:0000313" key="2">
    <source>
        <dbReference type="Proteomes" id="UP000583800"/>
    </source>
</evidence>
<organism evidence="1 2">
    <name type="scientific">Nonomuraea muscovyensis</name>
    <dbReference type="NCBI Taxonomy" id="1124761"/>
    <lineage>
        <taxon>Bacteria</taxon>
        <taxon>Bacillati</taxon>
        <taxon>Actinomycetota</taxon>
        <taxon>Actinomycetes</taxon>
        <taxon>Streptosporangiales</taxon>
        <taxon>Streptosporangiaceae</taxon>
        <taxon>Nonomuraea</taxon>
    </lineage>
</organism>
<dbReference type="AlphaFoldDB" id="A0A7X0BXN9"/>
<protein>
    <submittedName>
        <fullName evidence="1">Uncharacterized protein</fullName>
    </submittedName>
</protein>
<name>A0A7X0BXN9_9ACTN</name>